<dbReference type="Gene3D" id="1.10.45.10">
    <property type="entry name" value="Vanillyl-alcohol Oxidase, Chain A, domain 4"/>
    <property type="match status" value="1"/>
</dbReference>
<evidence type="ECO:0000313" key="5">
    <source>
        <dbReference type="Proteomes" id="UP000282818"/>
    </source>
</evidence>
<dbReference type="InterPro" id="IPR006094">
    <property type="entry name" value="Oxid_FAD_bind_N"/>
</dbReference>
<dbReference type="RefSeq" id="WP_127693472.1">
    <property type="nucleotide sequence ID" value="NZ_SACQ01000002.1"/>
</dbReference>
<dbReference type="InterPro" id="IPR016164">
    <property type="entry name" value="FAD-linked_Oxase-like_C"/>
</dbReference>
<dbReference type="NCBIfam" id="NF008439">
    <property type="entry name" value="PRK11282.1"/>
    <property type="match status" value="1"/>
</dbReference>
<reference evidence="4 5" key="1">
    <citation type="submission" date="2019-01" db="EMBL/GenBank/DDBJ databases">
        <authorList>
            <person name="Chen W.-M."/>
        </authorList>
    </citation>
    <scope>NUCLEOTIDE SEQUENCE [LARGE SCALE GENOMIC DNA]</scope>
    <source>
        <strain evidence="4 5">HPM-16</strain>
    </source>
</reference>
<evidence type="ECO:0000259" key="3">
    <source>
        <dbReference type="PROSITE" id="PS51387"/>
    </source>
</evidence>
<evidence type="ECO:0000313" key="4">
    <source>
        <dbReference type="EMBL" id="RVU31613.1"/>
    </source>
</evidence>
<keyword evidence="2" id="KW-0274">FAD</keyword>
<evidence type="ECO:0000256" key="1">
    <source>
        <dbReference type="ARBA" id="ARBA00022630"/>
    </source>
</evidence>
<evidence type="ECO:0000256" key="2">
    <source>
        <dbReference type="ARBA" id="ARBA00022827"/>
    </source>
</evidence>
<dbReference type="InterPro" id="IPR016171">
    <property type="entry name" value="Vanillyl_alc_oxidase_C-sub2"/>
</dbReference>
<dbReference type="PANTHER" id="PTHR11748">
    <property type="entry name" value="D-LACTATE DEHYDROGENASE"/>
    <property type="match status" value="1"/>
</dbReference>
<dbReference type="InterPro" id="IPR036318">
    <property type="entry name" value="FAD-bd_PCMH-like_sf"/>
</dbReference>
<dbReference type="AlphaFoldDB" id="A0A437QBA4"/>
<dbReference type="Pfam" id="PF01565">
    <property type="entry name" value="FAD_binding_4"/>
    <property type="match status" value="1"/>
</dbReference>
<name>A0A437QBA4_9GAMM</name>
<dbReference type="InterPro" id="IPR016169">
    <property type="entry name" value="FAD-bd_PCMH_sub2"/>
</dbReference>
<dbReference type="EMBL" id="SACQ01000002">
    <property type="protein sequence ID" value="RVU31613.1"/>
    <property type="molecule type" value="Genomic_DNA"/>
</dbReference>
<keyword evidence="1" id="KW-0285">Flavoprotein</keyword>
<dbReference type="Gene3D" id="3.30.465.10">
    <property type="match status" value="1"/>
</dbReference>
<feature type="domain" description="FAD-binding PCMH-type" evidence="3">
    <location>
        <begin position="1"/>
        <end position="170"/>
    </location>
</feature>
<dbReference type="PROSITE" id="PS51387">
    <property type="entry name" value="FAD_PCMH"/>
    <property type="match status" value="1"/>
</dbReference>
<dbReference type="PANTHER" id="PTHR11748:SF103">
    <property type="entry name" value="GLYCOLATE OXIDASE SUBUNIT GLCE"/>
    <property type="match status" value="1"/>
</dbReference>
<keyword evidence="5" id="KW-1185">Reference proteome</keyword>
<dbReference type="SUPFAM" id="SSF55103">
    <property type="entry name" value="FAD-linked oxidases, C-terminal domain"/>
    <property type="match status" value="1"/>
</dbReference>
<organism evidence="4 5">
    <name type="scientific">Neptunomonas marina</name>
    <dbReference type="NCBI Taxonomy" id="1815562"/>
    <lineage>
        <taxon>Bacteria</taxon>
        <taxon>Pseudomonadati</taxon>
        <taxon>Pseudomonadota</taxon>
        <taxon>Gammaproteobacteria</taxon>
        <taxon>Oceanospirillales</taxon>
        <taxon>Oceanospirillaceae</taxon>
        <taxon>Neptunomonas</taxon>
    </lineage>
</organism>
<dbReference type="InterPro" id="IPR016166">
    <property type="entry name" value="FAD-bd_PCMH"/>
</dbReference>
<proteinExistence type="predicted"/>
<accession>A0A437QBA4</accession>
<dbReference type="Proteomes" id="UP000282818">
    <property type="component" value="Unassembled WGS sequence"/>
</dbReference>
<comment type="caution">
    <text evidence="4">The sequence shown here is derived from an EMBL/GenBank/DDBJ whole genome shotgun (WGS) entry which is preliminary data.</text>
</comment>
<gene>
    <name evidence="4" type="primary">glcE</name>
    <name evidence="4" type="ORF">EOE65_06455</name>
</gene>
<sequence>MDKTTQLVAQVEHAIATGQPLSIRGNGTKAHLGRTTSGLTSLDLSEHTGIVSYQPVELVMTARAGTRLDEIIAHLDEHNQMLPCESPLFGGAATIGGTLASNVSGPARPWGGSIRDLVLGTQLINGQGERLRFGGQVMKNVAGYDVSRLQAGALGTLGVITEVSFKVLPKPEATTYLGLALTAEDAVILMSQLAGTSAPISGACWYAGQLHMRLSGAEAAVTQTMAQWQRDYTMTEENGSQFWRSLREQNLLLGADPLWRFSVRSSAMLPHDADSVIDWCGSQRWLRGEYELETLSLIAQEAGGSIAKWQGGDRQAEVFSQPNAVLKHLQREVKHALDPHGIFNPGRLYGWM</sequence>
<dbReference type="SUPFAM" id="SSF56176">
    <property type="entry name" value="FAD-binding/transporter-associated domain-like"/>
    <property type="match status" value="1"/>
</dbReference>
<dbReference type="GO" id="GO:0003824">
    <property type="term" value="F:catalytic activity"/>
    <property type="evidence" value="ECO:0007669"/>
    <property type="project" value="InterPro"/>
</dbReference>
<protein>
    <submittedName>
        <fullName evidence="4">Glycolate oxidase subunit GlcE</fullName>
    </submittedName>
</protein>
<dbReference type="GO" id="GO:0071949">
    <property type="term" value="F:FAD binding"/>
    <property type="evidence" value="ECO:0007669"/>
    <property type="project" value="InterPro"/>
</dbReference>